<keyword evidence="7" id="KW-0408">Iron</keyword>
<dbReference type="Proteomes" id="UP000012065">
    <property type="component" value="Unassembled WGS sequence"/>
</dbReference>
<evidence type="ECO:0000256" key="5">
    <source>
        <dbReference type="ARBA" id="ARBA00022723"/>
    </source>
</evidence>
<sequence>MTDLQDRQSEIARVVGAVVLQSAYGYEATKPDDPMVEIARAGMKGFSDASNPADFLVNVFPWLEYVPSWFPGAGWKRKAMAWNKVGEDLINVPFEWTKQQMVNGTAQPSALSSILTKVTNIQSEGDRAEEEDRIKWAIGSFYGGAIETTTATILIFILAMVHYPDIQAKIQQEVDTVVGDQRLPEMDDQDNLPYIARVIKETMTLHE</sequence>
<dbReference type="PANTHER" id="PTHR46300">
    <property type="entry name" value="P450, PUTATIVE (EUROFUNG)-RELATED-RELATED"/>
    <property type="match status" value="1"/>
</dbReference>
<dbReference type="PANTHER" id="PTHR46300:SF7">
    <property type="entry name" value="P450, PUTATIVE (EUROFUNG)-RELATED"/>
    <property type="match status" value="1"/>
</dbReference>
<evidence type="ECO:0000256" key="3">
    <source>
        <dbReference type="ARBA" id="ARBA00010617"/>
    </source>
</evidence>
<dbReference type="InterPro" id="IPR050364">
    <property type="entry name" value="Cytochrome_P450_fung"/>
</dbReference>
<accession>M5CAE5</accession>
<evidence type="ECO:0000313" key="9">
    <source>
        <dbReference type="EMBL" id="CCO36289.1"/>
    </source>
</evidence>
<dbReference type="GO" id="GO:0020037">
    <property type="term" value="F:heme binding"/>
    <property type="evidence" value="ECO:0007669"/>
    <property type="project" value="InterPro"/>
</dbReference>
<comment type="pathway">
    <text evidence="2">Secondary metabolite biosynthesis.</text>
</comment>
<name>M5CAE5_THACB</name>
<keyword evidence="4" id="KW-0349">Heme</keyword>
<dbReference type="GO" id="GO:0005506">
    <property type="term" value="F:iron ion binding"/>
    <property type="evidence" value="ECO:0007669"/>
    <property type="project" value="InterPro"/>
</dbReference>
<dbReference type="SUPFAM" id="SSF48264">
    <property type="entry name" value="Cytochrome P450"/>
    <property type="match status" value="1"/>
</dbReference>
<dbReference type="InterPro" id="IPR001128">
    <property type="entry name" value="Cyt_P450"/>
</dbReference>
<evidence type="ECO:0000256" key="1">
    <source>
        <dbReference type="ARBA" id="ARBA00001971"/>
    </source>
</evidence>
<evidence type="ECO:0000313" key="10">
    <source>
        <dbReference type="Proteomes" id="UP000012065"/>
    </source>
</evidence>
<protein>
    <submittedName>
        <fullName evidence="9">O-methylsterigmatocystin oxidoreductase Short=OMST oxidoreductase</fullName>
        <ecNumber evidence="9">1.14.-.-</ecNumber>
    </submittedName>
</protein>
<evidence type="ECO:0000256" key="7">
    <source>
        <dbReference type="ARBA" id="ARBA00023004"/>
    </source>
</evidence>
<evidence type="ECO:0000256" key="4">
    <source>
        <dbReference type="ARBA" id="ARBA00022617"/>
    </source>
</evidence>
<keyword evidence="5" id="KW-0479">Metal-binding</keyword>
<keyword evidence="8" id="KW-0503">Monooxygenase</keyword>
<reference evidence="9 10" key="1">
    <citation type="journal article" date="2013" name="J. Biotechnol.">
        <title>Establishment and interpretation of the genome sequence of the phytopathogenic fungus Rhizoctonia solani AG1-IB isolate 7/3/14.</title>
        <authorList>
            <person name="Wibberg D.W."/>
            <person name="Jelonek L.J."/>
            <person name="Rupp O.R."/>
            <person name="Hennig M.H."/>
            <person name="Eikmeyer F.E."/>
            <person name="Goesmann A.G."/>
            <person name="Hartmann A.H."/>
            <person name="Borriss R.B."/>
            <person name="Grosch R.G."/>
            <person name="Puehler A.P."/>
            <person name="Schlueter A.S."/>
        </authorList>
    </citation>
    <scope>NUCLEOTIDE SEQUENCE [LARGE SCALE GENOMIC DNA]</scope>
    <source>
        <strain evidence="10">AG1-IB / isolate 7/3/14</strain>
    </source>
</reference>
<dbReference type="PRINTS" id="PR00463">
    <property type="entry name" value="EP450I"/>
</dbReference>
<dbReference type="HOGENOM" id="CLU_001570_2_2_1"/>
<organism evidence="9 10">
    <name type="scientific">Thanatephorus cucumeris (strain AG1-IB / isolate 7/3/14)</name>
    <name type="common">Lettuce bottom rot fungus</name>
    <name type="synonym">Rhizoctonia solani</name>
    <dbReference type="NCBI Taxonomy" id="1108050"/>
    <lineage>
        <taxon>Eukaryota</taxon>
        <taxon>Fungi</taxon>
        <taxon>Dikarya</taxon>
        <taxon>Basidiomycota</taxon>
        <taxon>Agaricomycotina</taxon>
        <taxon>Agaricomycetes</taxon>
        <taxon>Cantharellales</taxon>
        <taxon>Ceratobasidiaceae</taxon>
        <taxon>Rhizoctonia</taxon>
        <taxon>Rhizoctonia solani AG-1</taxon>
    </lineage>
</organism>
<dbReference type="InterPro" id="IPR002401">
    <property type="entry name" value="Cyt_P450_E_grp-I"/>
</dbReference>
<dbReference type="GO" id="GO:0016705">
    <property type="term" value="F:oxidoreductase activity, acting on paired donors, with incorporation or reduction of molecular oxygen"/>
    <property type="evidence" value="ECO:0007669"/>
    <property type="project" value="InterPro"/>
</dbReference>
<dbReference type="AlphaFoldDB" id="M5CAE5"/>
<comment type="caution">
    <text evidence="9">The sequence shown here is derived from an EMBL/GenBank/DDBJ whole genome shotgun (WGS) entry which is preliminary data.</text>
</comment>
<proteinExistence type="inferred from homology"/>
<comment type="similarity">
    <text evidence="3">Belongs to the cytochrome P450 family.</text>
</comment>
<dbReference type="Gene3D" id="1.10.630.10">
    <property type="entry name" value="Cytochrome P450"/>
    <property type="match status" value="1"/>
</dbReference>
<gene>
    <name evidence="9" type="ORF">BN14_10421</name>
</gene>
<dbReference type="Pfam" id="PF00067">
    <property type="entry name" value="p450"/>
    <property type="match status" value="1"/>
</dbReference>
<evidence type="ECO:0000256" key="6">
    <source>
        <dbReference type="ARBA" id="ARBA00023002"/>
    </source>
</evidence>
<comment type="cofactor">
    <cofactor evidence="1">
        <name>heme</name>
        <dbReference type="ChEBI" id="CHEBI:30413"/>
    </cofactor>
</comment>
<keyword evidence="6 9" id="KW-0560">Oxidoreductase</keyword>
<evidence type="ECO:0000256" key="2">
    <source>
        <dbReference type="ARBA" id="ARBA00005179"/>
    </source>
</evidence>
<dbReference type="EC" id="1.14.-.-" evidence="9"/>
<dbReference type="InterPro" id="IPR036396">
    <property type="entry name" value="Cyt_P450_sf"/>
</dbReference>
<dbReference type="EMBL" id="CAOJ01015767">
    <property type="protein sequence ID" value="CCO36289.1"/>
    <property type="molecule type" value="Genomic_DNA"/>
</dbReference>
<evidence type="ECO:0000256" key="8">
    <source>
        <dbReference type="ARBA" id="ARBA00023033"/>
    </source>
</evidence>
<dbReference type="GO" id="GO:0004497">
    <property type="term" value="F:monooxygenase activity"/>
    <property type="evidence" value="ECO:0007669"/>
    <property type="project" value="UniProtKB-KW"/>
</dbReference>